<gene>
    <name evidence="1" type="ORF">QQF64_014762</name>
</gene>
<protein>
    <submittedName>
        <fullName evidence="1">Uncharacterized protein</fullName>
    </submittedName>
</protein>
<reference evidence="1 2" key="1">
    <citation type="submission" date="2023-09" db="EMBL/GenBank/DDBJ databases">
        <authorList>
            <person name="Wang M."/>
        </authorList>
    </citation>
    <scope>NUCLEOTIDE SEQUENCE [LARGE SCALE GENOMIC DNA]</scope>
    <source>
        <strain evidence="1">GT-2023</strain>
        <tissue evidence="1">Liver</tissue>
    </source>
</reference>
<evidence type="ECO:0000313" key="1">
    <source>
        <dbReference type="EMBL" id="KAL1280162.1"/>
    </source>
</evidence>
<accession>A0ABR3NTG7</accession>
<sequence>MPQGHDVFEGMNVRGGWEMGQSVSSSHRGAELCHLSGMRSELGLCSADAASSPHPGGININQIPEMACRWNLRSSAAQEAIDSEAQRG</sequence>
<keyword evidence="2" id="KW-1185">Reference proteome</keyword>
<organism evidence="1 2">
    <name type="scientific">Cirrhinus molitorella</name>
    <name type="common">mud carp</name>
    <dbReference type="NCBI Taxonomy" id="172907"/>
    <lineage>
        <taxon>Eukaryota</taxon>
        <taxon>Metazoa</taxon>
        <taxon>Chordata</taxon>
        <taxon>Craniata</taxon>
        <taxon>Vertebrata</taxon>
        <taxon>Euteleostomi</taxon>
        <taxon>Actinopterygii</taxon>
        <taxon>Neopterygii</taxon>
        <taxon>Teleostei</taxon>
        <taxon>Ostariophysi</taxon>
        <taxon>Cypriniformes</taxon>
        <taxon>Cyprinidae</taxon>
        <taxon>Labeoninae</taxon>
        <taxon>Labeonini</taxon>
        <taxon>Cirrhinus</taxon>
    </lineage>
</organism>
<dbReference type="Proteomes" id="UP001558613">
    <property type="component" value="Unassembled WGS sequence"/>
</dbReference>
<evidence type="ECO:0000313" key="2">
    <source>
        <dbReference type="Proteomes" id="UP001558613"/>
    </source>
</evidence>
<name>A0ABR3NTG7_9TELE</name>
<proteinExistence type="predicted"/>
<comment type="caution">
    <text evidence="1">The sequence shown here is derived from an EMBL/GenBank/DDBJ whole genome shotgun (WGS) entry which is preliminary data.</text>
</comment>
<dbReference type="EMBL" id="JAYMGO010000002">
    <property type="protein sequence ID" value="KAL1280162.1"/>
    <property type="molecule type" value="Genomic_DNA"/>
</dbReference>